<dbReference type="GO" id="GO:0008203">
    <property type="term" value="P:cholesterol metabolic process"/>
    <property type="evidence" value="ECO:0007669"/>
    <property type="project" value="TreeGrafter"/>
</dbReference>
<reference evidence="2" key="2">
    <citation type="submission" date="2025-08" db="UniProtKB">
        <authorList>
            <consortium name="Ensembl"/>
        </authorList>
    </citation>
    <scope>IDENTIFICATION</scope>
</reference>
<gene>
    <name evidence="2" type="primary">APOF</name>
</gene>
<feature type="region of interest" description="Disordered" evidence="1">
    <location>
        <begin position="1"/>
        <end position="62"/>
    </location>
</feature>
<evidence type="ECO:0000313" key="2">
    <source>
        <dbReference type="Ensembl" id="ENSCMUP00000006603.2"/>
    </source>
</evidence>
<evidence type="ECO:0000313" key="3">
    <source>
        <dbReference type="Proteomes" id="UP000694553"/>
    </source>
</evidence>
<name>A0A8C3DGH4_CORMO</name>
<dbReference type="PANTHER" id="PTHR15011:SF3">
    <property type="entry name" value="APOLIPOPROTEIN F"/>
    <property type="match status" value="1"/>
</dbReference>
<dbReference type="AlphaFoldDB" id="A0A8C3DGH4"/>
<protein>
    <submittedName>
        <fullName evidence="2">Apolipoprotein F</fullName>
    </submittedName>
</protein>
<reference evidence="2" key="3">
    <citation type="submission" date="2025-09" db="UniProtKB">
        <authorList>
            <consortium name="Ensembl"/>
        </authorList>
    </citation>
    <scope>IDENTIFICATION</scope>
</reference>
<reference evidence="3" key="1">
    <citation type="submission" date="2019-10" db="EMBL/GenBank/DDBJ databases">
        <title>Corvus moneduloides (New Caledonian crow) genome, bCorMon1, primary haplotype.</title>
        <authorList>
            <person name="Rutz C."/>
            <person name="Fungtammasan C."/>
            <person name="Mountcastle J."/>
            <person name="Formenti G."/>
            <person name="Chow W."/>
            <person name="Howe K."/>
            <person name="Steele M.P."/>
            <person name="Fernandes J."/>
            <person name="Gilbert M.T.P."/>
            <person name="Fedrigo O."/>
            <person name="Jarvis E.D."/>
            <person name="Gemmell N."/>
        </authorList>
    </citation>
    <scope>NUCLEOTIDE SEQUENCE [LARGE SCALE GENOMIC DNA]</scope>
</reference>
<sequence>MSQLPDNNGYKGVTRPAAATVAGQGRGQRRAGEPGRGGSRGAADTGDLTGLCPSPTSTDPPRAATMPRLLLFLLFLILGRAIAVSDISPGPAASDQELAEQDRPLLAGLAEPVRPRALGVPCQTLRPAALPGFSRLPPLPRGLARAALALALLGAGCAPQAEAEALELERELGTPTAAALLRGLARLPGTPVPRPLALLLLSLARPGGSACADPTQLRTPVPGTEPTALSGHGVREFPGVRLCRGTVRRRREDEDACSPAGEREAHRVLDWVPGVSIFYNLGTSIYFAFQGCEATASTRALEAAEDLGYAGLAALTGGLGGPVAMGVQLGLQPGLKAGVRALIGYFTSAGEPSPVPTAHSGPVVIV</sequence>
<dbReference type="Ensembl" id="ENSCMUT00000007117.2">
    <property type="protein sequence ID" value="ENSCMUP00000006603.2"/>
    <property type="gene ID" value="ENSCMUG00000004382.2"/>
</dbReference>
<accession>A0A8C3DGH4</accession>
<dbReference type="OMA" id="FTHMAPL"/>
<dbReference type="Proteomes" id="UP000694553">
    <property type="component" value="Unassembled WGS sequence"/>
</dbReference>
<dbReference type="InterPro" id="IPR026114">
    <property type="entry name" value="APOF"/>
</dbReference>
<evidence type="ECO:0000256" key="1">
    <source>
        <dbReference type="SAM" id="MobiDB-lite"/>
    </source>
</evidence>
<dbReference type="Pfam" id="PF15148">
    <property type="entry name" value="Apolipo_F"/>
    <property type="match status" value="1"/>
</dbReference>
<dbReference type="PANTHER" id="PTHR15011">
    <property type="entry name" value="APOLIPOPROTEIN F"/>
    <property type="match status" value="1"/>
</dbReference>
<dbReference type="GO" id="GO:0005615">
    <property type="term" value="C:extracellular space"/>
    <property type="evidence" value="ECO:0007669"/>
    <property type="project" value="TreeGrafter"/>
</dbReference>
<organism evidence="2 3">
    <name type="scientific">Corvus moneduloides</name>
    <name type="common">New Caledonian crow</name>
    <dbReference type="NCBI Taxonomy" id="1196302"/>
    <lineage>
        <taxon>Eukaryota</taxon>
        <taxon>Metazoa</taxon>
        <taxon>Chordata</taxon>
        <taxon>Craniata</taxon>
        <taxon>Vertebrata</taxon>
        <taxon>Euteleostomi</taxon>
        <taxon>Archelosauria</taxon>
        <taxon>Archosauria</taxon>
        <taxon>Dinosauria</taxon>
        <taxon>Saurischia</taxon>
        <taxon>Theropoda</taxon>
        <taxon>Coelurosauria</taxon>
        <taxon>Aves</taxon>
        <taxon>Neognathae</taxon>
        <taxon>Neoaves</taxon>
        <taxon>Telluraves</taxon>
        <taxon>Australaves</taxon>
        <taxon>Passeriformes</taxon>
        <taxon>Corvoidea</taxon>
        <taxon>Corvidae</taxon>
        <taxon>Corvus</taxon>
    </lineage>
</organism>
<accession>A0A8U7NWE8</accession>
<keyword evidence="3" id="KW-1185">Reference proteome</keyword>
<proteinExistence type="predicted"/>